<dbReference type="PANTHER" id="PTHR43433:SF5">
    <property type="entry name" value="AB HYDROLASE-1 DOMAIN-CONTAINING PROTEIN"/>
    <property type="match status" value="1"/>
</dbReference>
<keyword evidence="3" id="KW-1185">Reference proteome</keyword>
<protein>
    <submittedName>
        <fullName evidence="2">Aminoacrylate hydrolase</fullName>
        <ecNumber evidence="2">3.5.1.-</ecNumber>
    </submittedName>
</protein>
<organism evidence="2 3">
    <name type="scientific">Labrys wisconsinensis</name>
    <dbReference type="NCBI Taxonomy" id="425677"/>
    <lineage>
        <taxon>Bacteria</taxon>
        <taxon>Pseudomonadati</taxon>
        <taxon>Pseudomonadota</taxon>
        <taxon>Alphaproteobacteria</taxon>
        <taxon>Hyphomicrobiales</taxon>
        <taxon>Xanthobacteraceae</taxon>
        <taxon>Labrys</taxon>
    </lineage>
</organism>
<sequence>MTSFAPLPDGGRLAYEEAGTGPPLLLVSGLGGLASFWRGFAQACSARFRVVTYDHRGVGRSSPLAGATSIADMAADLLALLDHLGIAATSLVGHSTGGAIAQHLAIHHPGRLSRLVLSATFARPCPYFQRLFEGRLEILDRLGLEAYRRHAALLLNAPAWVVANAALLDEELATAAASSRPADAAVVRARIAAILAHDCAGDLARIASPTRVVVAADDMVTPPYHARALAAAIPDAELRILPQGGHYAVRAEPQLYREAVLPFLSVEPAEVDHEHLS</sequence>
<dbReference type="RefSeq" id="WP_307268267.1">
    <property type="nucleotide sequence ID" value="NZ_JAUSVX010000001.1"/>
</dbReference>
<dbReference type="InterPro" id="IPR050471">
    <property type="entry name" value="AB_hydrolase"/>
</dbReference>
<dbReference type="PRINTS" id="PR00111">
    <property type="entry name" value="ABHYDROLASE"/>
</dbReference>
<feature type="domain" description="AB hydrolase-1" evidence="1">
    <location>
        <begin position="22"/>
        <end position="248"/>
    </location>
</feature>
<dbReference type="Proteomes" id="UP001242480">
    <property type="component" value="Unassembled WGS sequence"/>
</dbReference>
<dbReference type="InterPro" id="IPR000073">
    <property type="entry name" value="AB_hydrolase_1"/>
</dbReference>
<name>A0ABU0J3A9_9HYPH</name>
<dbReference type="Pfam" id="PF00561">
    <property type="entry name" value="Abhydrolase_1"/>
    <property type="match status" value="1"/>
</dbReference>
<comment type="caution">
    <text evidence="2">The sequence shown here is derived from an EMBL/GenBank/DDBJ whole genome shotgun (WGS) entry which is preliminary data.</text>
</comment>
<evidence type="ECO:0000313" key="3">
    <source>
        <dbReference type="Proteomes" id="UP001242480"/>
    </source>
</evidence>
<dbReference type="EC" id="3.5.1.-" evidence="2"/>
<dbReference type="InterPro" id="IPR000639">
    <property type="entry name" value="Epox_hydrolase-like"/>
</dbReference>
<dbReference type="PRINTS" id="PR00412">
    <property type="entry name" value="EPOXHYDRLASE"/>
</dbReference>
<reference evidence="2 3" key="1">
    <citation type="submission" date="2023-07" db="EMBL/GenBank/DDBJ databases">
        <title>Genomic Encyclopedia of Type Strains, Phase IV (KMG-IV): sequencing the most valuable type-strain genomes for metagenomic binning, comparative biology and taxonomic classification.</title>
        <authorList>
            <person name="Goeker M."/>
        </authorList>
    </citation>
    <scope>NUCLEOTIDE SEQUENCE [LARGE SCALE GENOMIC DNA]</scope>
    <source>
        <strain evidence="2 3">DSM 19619</strain>
    </source>
</reference>
<gene>
    <name evidence="2" type="ORF">QO011_000918</name>
</gene>
<proteinExistence type="predicted"/>
<dbReference type="Gene3D" id="3.40.50.1820">
    <property type="entry name" value="alpha/beta hydrolase"/>
    <property type="match status" value="1"/>
</dbReference>
<dbReference type="SUPFAM" id="SSF53474">
    <property type="entry name" value="alpha/beta-Hydrolases"/>
    <property type="match status" value="1"/>
</dbReference>
<dbReference type="EMBL" id="JAUSVX010000001">
    <property type="protein sequence ID" value="MDQ0467923.1"/>
    <property type="molecule type" value="Genomic_DNA"/>
</dbReference>
<evidence type="ECO:0000313" key="2">
    <source>
        <dbReference type="EMBL" id="MDQ0467923.1"/>
    </source>
</evidence>
<evidence type="ECO:0000259" key="1">
    <source>
        <dbReference type="Pfam" id="PF00561"/>
    </source>
</evidence>
<dbReference type="PANTHER" id="PTHR43433">
    <property type="entry name" value="HYDROLASE, ALPHA/BETA FOLD FAMILY PROTEIN"/>
    <property type="match status" value="1"/>
</dbReference>
<accession>A0ABU0J3A9</accession>
<dbReference type="GO" id="GO:0016787">
    <property type="term" value="F:hydrolase activity"/>
    <property type="evidence" value="ECO:0007669"/>
    <property type="project" value="UniProtKB-KW"/>
</dbReference>
<dbReference type="InterPro" id="IPR029058">
    <property type="entry name" value="AB_hydrolase_fold"/>
</dbReference>
<keyword evidence="2" id="KW-0378">Hydrolase</keyword>